<keyword evidence="1" id="KW-0812">Transmembrane</keyword>
<reference evidence="2" key="1">
    <citation type="journal article" date="2014" name="Genome Biol. Evol.">
        <title>Pangenome evidence for extensive interdomain horizontal transfer affecting lineage core and shell genes in uncultured planktonic thaumarchaeota and euryarchaeota.</title>
        <authorList>
            <person name="Deschamps P."/>
            <person name="Zivanovic Y."/>
            <person name="Moreira D."/>
            <person name="Rodriguez-Valera F."/>
            <person name="Lopez-Garcia P."/>
        </authorList>
    </citation>
    <scope>NUCLEOTIDE SEQUENCE</scope>
</reference>
<evidence type="ECO:0008006" key="3">
    <source>
        <dbReference type="Google" id="ProtNLM"/>
    </source>
</evidence>
<keyword evidence="1" id="KW-0472">Membrane</keyword>
<protein>
    <recommendedName>
        <fullName evidence="3">Preprotein translocase subunit Sec61beta</fullName>
    </recommendedName>
</protein>
<dbReference type="EMBL" id="KF900326">
    <property type="protein sequence ID" value="AIE91048.1"/>
    <property type="molecule type" value="Genomic_DNA"/>
</dbReference>
<name>A0A075FIR3_9EURY</name>
<organism evidence="2">
    <name type="scientific">uncultured marine group II/III euryarchaeote AD1000_104_H03</name>
    <dbReference type="NCBI Taxonomy" id="1457713"/>
    <lineage>
        <taxon>Archaea</taxon>
        <taxon>Methanobacteriati</taxon>
        <taxon>Methanobacteriota</taxon>
        <taxon>environmental samples</taxon>
    </lineage>
</organism>
<dbReference type="AlphaFoldDB" id="A0A075FIR3"/>
<evidence type="ECO:0000313" key="2">
    <source>
        <dbReference type="EMBL" id="AIE91048.1"/>
    </source>
</evidence>
<feature type="transmembrane region" description="Helical" evidence="1">
    <location>
        <begin position="34"/>
        <end position="57"/>
    </location>
</feature>
<evidence type="ECO:0000256" key="1">
    <source>
        <dbReference type="SAM" id="Phobius"/>
    </source>
</evidence>
<keyword evidence="1" id="KW-1133">Transmembrane helix</keyword>
<sequence>MAKEKKGSGIQQAAGLIRYFDEESEDAIQISKGMIYAACIIFSVGIYLANHGVWSWMWSTLGL</sequence>
<accession>A0A075FIR3</accession>
<proteinExistence type="predicted"/>